<dbReference type="WBParaSite" id="L893_g18792.t1">
    <property type="protein sequence ID" value="L893_g18792.t1"/>
    <property type="gene ID" value="L893_g18792"/>
</dbReference>
<feature type="transmembrane region" description="Helical" evidence="1">
    <location>
        <begin position="159"/>
        <end position="180"/>
    </location>
</feature>
<organism evidence="2 3">
    <name type="scientific">Steinernema glaseri</name>
    <dbReference type="NCBI Taxonomy" id="37863"/>
    <lineage>
        <taxon>Eukaryota</taxon>
        <taxon>Metazoa</taxon>
        <taxon>Ecdysozoa</taxon>
        <taxon>Nematoda</taxon>
        <taxon>Chromadorea</taxon>
        <taxon>Rhabditida</taxon>
        <taxon>Tylenchina</taxon>
        <taxon>Panagrolaimomorpha</taxon>
        <taxon>Strongyloidoidea</taxon>
        <taxon>Steinernematidae</taxon>
        <taxon>Steinernema</taxon>
    </lineage>
</organism>
<keyword evidence="1" id="KW-1133">Transmembrane helix</keyword>
<keyword evidence="2" id="KW-1185">Reference proteome</keyword>
<evidence type="ECO:0000313" key="2">
    <source>
        <dbReference type="Proteomes" id="UP000095287"/>
    </source>
</evidence>
<proteinExistence type="predicted"/>
<feature type="transmembrane region" description="Helical" evidence="1">
    <location>
        <begin position="116"/>
        <end position="139"/>
    </location>
</feature>
<feature type="transmembrane region" description="Helical" evidence="1">
    <location>
        <begin position="12"/>
        <end position="31"/>
    </location>
</feature>
<dbReference type="AlphaFoldDB" id="A0A1I7YQW4"/>
<feature type="transmembrane region" description="Helical" evidence="1">
    <location>
        <begin position="43"/>
        <end position="67"/>
    </location>
</feature>
<feature type="transmembrane region" description="Helical" evidence="1">
    <location>
        <begin position="208"/>
        <end position="234"/>
    </location>
</feature>
<dbReference type="Proteomes" id="UP000095287">
    <property type="component" value="Unplaced"/>
</dbReference>
<accession>A0A1I7YQW4</accession>
<keyword evidence="1" id="KW-0812">Transmembrane</keyword>
<evidence type="ECO:0000313" key="3">
    <source>
        <dbReference type="WBParaSite" id="L893_g18792.t1"/>
    </source>
</evidence>
<reference evidence="3" key="1">
    <citation type="submission" date="2016-11" db="UniProtKB">
        <authorList>
            <consortium name="WormBaseParasite"/>
        </authorList>
    </citation>
    <scope>IDENTIFICATION</scope>
</reference>
<evidence type="ECO:0000256" key="1">
    <source>
        <dbReference type="SAM" id="Phobius"/>
    </source>
</evidence>
<name>A0A1I7YQW4_9BILA</name>
<protein>
    <submittedName>
        <fullName evidence="3">G_PROTEIN_RECEP_F1_2 domain-containing protein</fullName>
    </submittedName>
</protein>
<feature type="transmembrane region" description="Helical" evidence="1">
    <location>
        <begin position="79"/>
        <end position="104"/>
    </location>
</feature>
<sequence length="308" mass="34634">MNKTLFSACDAALRFAAFVLSVFFFITLKRANTVPKTYTGVQMGFVSAMLLHCIAALVIQLLHLFLLDEDERPLAYDDFLLNLFFFADIFVYNAATFLEALIRLQSKGFHSGSKTLTLTLCAIVNILLKAGLICALVSFVPSDEDRVYLIANSIEMAQLWIFLSFVAFAAFMILLIHFLVNSRIKETKDSTAPGHNSHLNRLTYARQLFTFHVFPSALLSILALGFHSAFIYLLKDFEGSAIFSSLIYSMYPIAFALLNGLGTTKMRSIFVSTLSFWVEYREMETKVRPFHENDGEVAVSQLYAIGVL</sequence>
<keyword evidence="1" id="KW-0472">Membrane</keyword>
<feature type="transmembrane region" description="Helical" evidence="1">
    <location>
        <begin position="240"/>
        <end position="258"/>
    </location>
</feature>